<feature type="domain" description="Pterin-binding" evidence="3">
    <location>
        <begin position="45"/>
        <end position="298"/>
    </location>
</feature>
<feature type="compositionally biased region" description="Basic and acidic residues" evidence="2">
    <location>
        <begin position="1"/>
        <end position="15"/>
    </location>
</feature>
<evidence type="ECO:0000313" key="4">
    <source>
        <dbReference type="EMBL" id="GAA4610819.1"/>
    </source>
</evidence>
<dbReference type="PANTHER" id="PTHR20941:SF8">
    <property type="entry name" value="INACTIVE DIHYDROPTEROATE SYNTHASE 2"/>
    <property type="match status" value="1"/>
</dbReference>
<name>A0ABP8TL29_9ACTN</name>
<sequence>MVRDEGGERLRRAETPEPESAGAGAATTGRGPAPLRLGGRTLDRLVVMAVVNRTPDSFFDRGATYAFDAALAAVGAAAEAGADIVDIGGVKAGPGEEVGVAEELRRVVDLVAAVRERYPGVLVSVDTWRAEVGEAVAEAGAHLLNDTWGGPDPRLAEVAAAYDIGLVCAHAGRLRPRTRPHRIAYDDVVEDVVRYVTAEAERAVALGVRRDAILIDPAHDFGKNTRHSLEITRRLGELAATGWPVLVAVSNKDFIGETLGRPVDKRGVGTMAVLGVSAWLGARVFRVHDAAGARRALDAVAALRRDFAEPGQGGPAQPGPGGSAPAGVDDPVFDRDHAVRSAAAAGDQRVVDSR</sequence>
<evidence type="ECO:0000256" key="2">
    <source>
        <dbReference type="SAM" id="MobiDB-lite"/>
    </source>
</evidence>
<feature type="compositionally biased region" description="Gly residues" evidence="2">
    <location>
        <begin position="311"/>
        <end position="324"/>
    </location>
</feature>
<dbReference type="EMBL" id="BAABHJ010000015">
    <property type="protein sequence ID" value="GAA4610819.1"/>
    <property type="molecule type" value="Genomic_DNA"/>
</dbReference>
<proteinExistence type="inferred from homology"/>
<protein>
    <submittedName>
        <fullName evidence="4">Dihydropteroate synthase</fullName>
    </submittedName>
</protein>
<dbReference type="Proteomes" id="UP001500212">
    <property type="component" value="Unassembled WGS sequence"/>
</dbReference>
<dbReference type="PROSITE" id="PS00792">
    <property type="entry name" value="DHPS_1"/>
    <property type="match status" value="1"/>
</dbReference>
<evidence type="ECO:0000256" key="1">
    <source>
        <dbReference type="ARBA" id="ARBA00009503"/>
    </source>
</evidence>
<accession>A0ABP8TL29</accession>
<dbReference type="SUPFAM" id="SSF51717">
    <property type="entry name" value="Dihydropteroate synthetase-like"/>
    <property type="match status" value="1"/>
</dbReference>
<dbReference type="InterPro" id="IPR006390">
    <property type="entry name" value="DHP_synth_dom"/>
</dbReference>
<feature type="region of interest" description="Disordered" evidence="2">
    <location>
        <begin position="1"/>
        <end position="34"/>
    </location>
</feature>
<comment type="caution">
    <text evidence="4">The sequence shown here is derived from an EMBL/GenBank/DDBJ whole genome shotgun (WGS) entry which is preliminary data.</text>
</comment>
<dbReference type="NCBIfam" id="TIGR01496">
    <property type="entry name" value="DHPS"/>
    <property type="match status" value="1"/>
</dbReference>
<organism evidence="4 5">
    <name type="scientific">Actinoallomurus liliacearum</name>
    <dbReference type="NCBI Taxonomy" id="1080073"/>
    <lineage>
        <taxon>Bacteria</taxon>
        <taxon>Bacillati</taxon>
        <taxon>Actinomycetota</taxon>
        <taxon>Actinomycetes</taxon>
        <taxon>Streptosporangiales</taxon>
        <taxon>Thermomonosporaceae</taxon>
        <taxon>Actinoallomurus</taxon>
    </lineage>
</organism>
<dbReference type="InterPro" id="IPR045031">
    <property type="entry name" value="DHP_synth-like"/>
</dbReference>
<evidence type="ECO:0000259" key="3">
    <source>
        <dbReference type="PROSITE" id="PS50972"/>
    </source>
</evidence>
<gene>
    <name evidence="4" type="primary">folP_2</name>
    <name evidence="4" type="ORF">GCM10023195_45640</name>
</gene>
<comment type="similarity">
    <text evidence="1">Belongs to the DHPS family.</text>
</comment>
<dbReference type="InterPro" id="IPR011005">
    <property type="entry name" value="Dihydropteroate_synth-like_sf"/>
</dbReference>
<keyword evidence="5" id="KW-1185">Reference proteome</keyword>
<dbReference type="Pfam" id="PF00809">
    <property type="entry name" value="Pterin_bind"/>
    <property type="match status" value="1"/>
</dbReference>
<dbReference type="Gene3D" id="3.20.20.20">
    <property type="entry name" value="Dihydropteroate synthase-like"/>
    <property type="match status" value="1"/>
</dbReference>
<feature type="region of interest" description="Disordered" evidence="2">
    <location>
        <begin position="308"/>
        <end position="335"/>
    </location>
</feature>
<dbReference type="PROSITE" id="PS00793">
    <property type="entry name" value="DHPS_2"/>
    <property type="match status" value="1"/>
</dbReference>
<evidence type="ECO:0000313" key="5">
    <source>
        <dbReference type="Proteomes" id="UP001500212"/>
    </source>
</evidence>
<feature type="compositionally biased region" description="Low complexity" evidence="2">
    <location>
        <begin position="18"/>
        <end position="34"/>
    </location>
</feature>
<dbReference type="PROSITE" id="PS50972">
    <property type="entry name" value="PTERIN_BINDING"/>
    <property type="match status" value="1"/>
</dbReference>
<dbReference type="PANTHER" id="PTHR20941">
    <property type="entry name" value="FOLATE SYNTHESIS PROTEINS"/>
    <property type="match status" value="1"/>
</dbReference>
<reference evidence="5" key="1">
    <citation type="journal article" date="2019" name="Int. J. Syst. Evol. Microbiol.">
        <title>The Global Catalogue of Microorganisms (GCM) 10K type strain sequencing project: providing services to taxonomists for standard genome sequencing and annotation.</title>
        <authorList>
            <consortium name="The Broad Institute Genomics Platform"/>
            <consortium name="The Broad Institute Genome Sequencing Center for Infectious Disease"/>
            <person name="Wu L."/>
            <person name="Ma J."/>
        </authorList>
    </citation>
    <scope>NUCLEOTIDE SEQUENCE [LARGE SCALE GENOMIC DNA]</scope>
    <source>
        <strain evidence="5">JCM 17938</strain>
    </source>
</reference>
<dbReference type="InterPro" id="IPR000489">
    <property type="entry name" value="Pterin-binding_dom"/>
</dbReference>